<protein>
    <recommendedName>
        <fullName evidence="4">Lipoprotein</fullName>
    </recommendedName>
</protein>
<reference evidence="2 3" key="1">
    <citation type="submission" date="2020-09" db="EMBL/GenBank/DDBJ databases">
        <title>Novel species of Mucilaginibacter isolated from a glacier on the Tibetan Plateau.</title>
        <authorList>
            <person name="Liu Q."/>
            <person name="Xin Y.-H."/>
        </authorList>
    </citation>
    <scope>NUCLEOTIDE SEQUENCE [LARGE SCALE GENOMIC DNA]</scope>
    <source>
        <strain evidence="2 3">CGMCC 1.13878</strain>
    </source>
</reference>
<evidence type="ECO:0000313" key="2">
    <source>
        <dbReference type="EMBL" id="MBD1384266.1"/>
    </source>
</evidence>
<evidence type="ECO:0008006" key="4">
    <source>
        <dbReference type="Google" id="ProtNLM"/>
    </source>
</evidence>
<name>A0ABR7X0Y6_9SPHI</name>
<dbReference type="PROSITE" id="PS51257">
    <property type="entry name" value="PROKAR_LIPOPROTEIN"/>
    <property type="match status" value="1"/>
</dbReference>
<keyword evidence="1" id="KW-0472">Membrane</keyword>
<keyword evidence="3" id="KW-1185">Reference proteome</keyword>
<gene>
    <name evidence="2" type="ORF">IDJ75_03170</name>
</gene>
<proteinExistence type="predicted"/>
<accession>A0ABR7X0Y6</accession>
<evidence type="ECO:0000256" key="1">
    <source>
        <dbReference type="SAM" id="Phobius"/>
    </source>
</evidence>
<comment type="caution">
    <text evidence="2">The sequence shown here is derived from an EMBL/GenBank/DDBJ whole genome shotgun (WGS) entry which is preliminary data.</text>
</comment>
<dbReference type="RefSeq" id="WP_191174153.1">
    <property type="nucleotide sequence ID" value="NZ_JACWMW010000001.1"/>
</dbReference>
<dbReference type="Proteomes" id="UP000618754">
    <property type="component" value="Unassembled WGS sequence"/>
</dbReference>
<feature type="transmembrane region" description="Helical" evidence="1">
    <location>
        <begin position="12"/>
        <end position="29"/>
    </location>
</feature>
<keyword evidence="1" id="KW-1133">Transmembrane helix</keyword>
<organism evidence="2 3">
    <name type="scientific">Mucilaginibacter rigui</name>
    <dbReference type="NCBI Taxonomy" id="534635"/>
    <lineage>
        <taxon>Bacteria</taxon>
        <taxon>Pseudomonadati</taxon>
        <taxon>Bacteroidota</taxon>
        <taxon>Sphingobacteriia</taxon>
        <taxon>Sphingobacteriales</taxon>
        <taxon>Sphingobacteriaceae</taxon>
        <taxon>Mucilaginibacter</taxon>
    </lineage>
</organism>
<dbReference type="EMBL" id="JACWMW010000001">
    <property type="protein sequence ID" value="MBD1384266.1"/>
    <property type="molecule type" value="Genomic_DNA"/>
</dbReference>
<evidence type="ECO:0000313" key="3">
    <source>
        <dbReference type="Proteomes" id="UP000618754"/>
    </source>
</evidence>
<keyword evidence="1" id="KW-0812">Transmembrane</keyword>
<sequence length="114" mass="12883">MKKLYTKGNGAIFKLCIILFIVCVAIIYSCKKDNSHSSQPLNQKEQSAFVQEAKSWFERNDAINKEQSLATNATGTNKRKWSDGLKPDWNKTAVYQKDKGTIIEMPLFSSGLSF</sequence>